<sequence length="254" mass="26981">MTDKATLLQFVQATDWNSHLNDPVVVNHVAAIKSHVGGGSAPTLAAATGGSTSSSGSEKRVKCVVVGDGAVGKTSLLIRYSSGTFPTDYLPTVFDNHTAHMNRNGEKITLHLWDTAGQEDYDRLRPLSYPGADVILLCFSTVNQSSYDAIREKWAPEVQHYIPNIPHILIGTKIDLREEKTPDPNSGLFEPLTAENGAAMAKEIGATKYMEICSKNGQGIEEVFNEAVDQALRDRAAAEGSAVASGGAAAAASP</sequence>
<evidence type="ECO:0000256" key="6">
    <source>
        <dbReference type="ARBA" id="ARBA00023134"/>
    </source>
</evidence>
<evidence type="ECO:0000313" key="10">
    <source>
        <dbReference type="EMBL" id="PRP74726.1"/>
    </source>
</evidence>
<name>A0A2P6NGB7_9EUKA</name>
<dbReference type="FunCoup" id="A0A2P6NGB7">
    <property type="interactions" value="40"/>
</dbReference>
<dbReference type="GO" id="GO:0005525">
    <property type="term" value="F:GTP binding"/>
    <property type="evidence" value="ECO:0007669"/>
    <property type="project" value="UniProtKB-KW"/>
</dbReference>
<protein>
    <submittedName>
        <fullName evidence="11">Rho GTPase</fullName>
    </submittedName>
</protein>
<dbReference type="OrthoDB" id="8830751at2759"/>
<keyword evidence="8" id="KW-0449">Lipoprotein</keyword>
<dbReference type="GO" id="GO:0008104">
    <property type="term" value="P:intracellular protein localization"/>
    <property type="evidence" value="ECO:0007669"/>
    <property type="project" value="UniProtKB-ARBA"/>
</dbReference>
<evidence type="ECO:0000256" key="2">
    <source>
        <dbReference type="ARBA" id="ARBA00010142"/>
    </source>
</evidence>
<evidence type="ECO:0000256" key="5">
    <source>
        <dbReference type="ARBA" id="ARBA00022741"/>
    </source>
</evidence>
<dbReference type="CDD" id="cd00157">
    <property type="entry name" value="Rho"/>
    <property type="match status" value="1"/>
</dbReference>
<keyword evidence="5" id="KW-0547">Nucleotide-binding</keyword>
<evidence type="ECO:0000256" key="7">
    <source>
        <dbReference type="ARBA" id="ARBA00023136"/>
    </source>
</evidence>
<dbReference type="PANTHER" id="PTHR24072">
    <property type="entry name" value="RHO FAMILY GTPASE"/>
    <property type="match status" value="1"/>
</dbReference>
<dbReference type="PROSITE" id="PS51419">
    <property type="entry name" value="RAB"/>
    <property type="match status" value="1"/>
</dbReference>
<keyword evidence="7" id="KW-0472">Membrane</keyword>
<dbReference type="STRING" id="1890364.A0A2P6NGB7"/>
<organism evidence="11 12">
    <name type="scientific">Planoprotostelium fungivorum</name>
    <dbReference type="NCBI Taxonomy" id="1890364"/>
    <lineage>
        <taxon>Eukaryota</taxon>
        <taxon>Amoebozoa</taxon>
        <taxon>Evosea</taxon>
        <taxon>Variosea</taxon>
        <taxon>Cavosteliida</taxon>
        <taxon>Cavosteliaceae</taxon>
        <taxon>Planoprotostelium</taxon>
    </lineage>
</organism>
<dbReference type="InterPro" id="IPR001806">
    <property type="entry name" value="Small_GTPase"/>
</dbReference>
<feature type="non-terminal residue" evidence="11">
    <location>
        <position position="254"/>
    </location>
</feature>
<comment type="subcellular location">
    <subcellularLocation>
        <location evidence="1">Cell membrane</location>
        <topology evidence="1">Lipid-anchor</topology>
        <orientation evidence="1">Cytoplasmic side</orientation>
    </subcellularLocation>
</comment>
<dbReference type="InParanoid" id="A0A2P6NGB7"/>
<dbReference type="InterPro" id="IPR027417">
    <property type="entry name" value="P-loop_NTPase"/>
</dbReference>
<evidence type="ECO:0000256" key="8">
    <source>
        <dbReference type="ARBA" id="ARBA00023288"/>
    </source>
</evidence>
<evidence type="ECO:0000256" key="4">
    <source>
        <dbReference type="ARBA" id="ARBA00022481"/>
    </source>
</evidence>
<reference evidence="11 12" key="1">
    <citation type="journal article" date="2018" name="Genome Biol. Evol.">
        <title>Multiple Roots of Fruiting Body Formation in Amoebozoa.</title>
        <authorList>
            <person name="Hillmann F."/>
            <person name="Forbes G."/>
            <person name="Novohradska S."/>
            <person name="Ferling I."/>
            <person name="Riege K."/>
            <person name="Groth M."/>
            <person name="Westermann M."/>
            <person name="Marz M."/>
            <person name="Spaller T."/>
            <person name="Winckler T."/>
            <person name="Schaap P."/>
            <person name="Glockner G."/>
        </authorList>
    </citation>
    <scope>NUCLEOTIDE SEQUENCE [LARGE SCALE GENOMIC DNA]</scope>
    <source>
        <strain evidence="11 12">Jena</strain>
    </source>
</reference>
<proteinExistence type="inferred from homology"/>
<dbReference type="GO" id="GO:0005886">
    <property type="term" value="C:plasma membrane"/>
    <property type="evidence" value="ECO:0007669"/>
    <property type="project" value="UniProtKB-SubCell"/>
</dbReference>
<dbReference type="InterPro" id="IPR003578">
    <property type="entry name" value="Small_GTPase_Rho"/>
</dbReference>
<evidence type="ECO:0000256" key="3">
    <source>
        <dbReference type="ARBA" id="ARBA00022475"/>
    </source>
</evidence>
<dbReference type="EMBL" id="MDYQ01000444">
    <property type="protein sequence ID" value="PRP74726.1"/>
    <property type="molecule type" value="Genomic_DNA"/>
</dbReference>
<dbReference type="InterPro" id="IPR005225">
    <property type="entry name" value="Small_GTP-bd"/>
</dbReference>
<evidence type="ECO:0000313" key="12">
    <source>
        <dbReference type="Proteomes" id="UP000241769"/>
    </source>
</evidence>
<dbReference type="AlphaFoldDB" id="A0A2P6NGB7"/>
<dbReference type="Gene3D" id="3.40.50.300">
    <property type="entry name" value="P-loop containing nucleotide triphosphate hydrolases"/>
    <property type="match status" value="1"/>
</dbReference>
<dbReference type="GO" id="GO:0007264">
    <property type="term" value="P:small GTPase-mediated signal transduction"/>
    <property type="evidence" value="ECO:0007669"/>
    <property type="project" value="InterPro"/>
</dbReference>
<dbReference type="Pfam" id="PF00071">
    <property type="entry name" value="Ras"/>
    <property type="match status" value="1"/>
</dbReference>
<dbReference type="Proteomes" id="UP000241769">
    <property type="component" value="Unassembled WGS sequence"/>
</dbReference>
<gene>
    <name evidence="11" type="ORF">PROFUN_09958</name>
    <name evidence="10" type="ORF">PROFUN_16077</name>
</gene>
<dbReference type="SMART" id="SM00175">
    <property type="entry name" value="RAB"/>
    <property type="match status" value="1"/>
</dbReference>
<dbReference type="GO" id="GO:0003924">
    <property type="term" value="F:GTPase activity"/>
    <property type="evidence" value="ECO:0007669"/>
    <property type="project" value="InterPro"/>
</dbReference>
<keyword evidence="3" id="KW-1003">Cell membrane</keyword>
<evidence type="ECO:0000256" key="1">
    <source>
        <dbReference type="ARBA" id="ARBA00004342"/>
    </source>
</evidence>
<keyword evidence="12" id="KW-1185">Reference proteome</keyword>
<comment type="similarity">
    <text evidence="2">Belongs to the small GTPase superfamily. Rho family.</text>
</comment>
<keyword evidence="4" id="KW-0488">Methylation</keyword>
<dbReference type="SMART" id="SM00173">
    <property type="entry name" value="RAS"/>
    <property type="match status" value="1"/>
</dbReference>
<comment type="caution">
    <text evidence="11">The sequence shown here is derived from an EMBL/GenBank/DDBJ whole genome shotgun (WGS) entry which is preliminary data.</text>
</comment>
<dbReference type="SMART" id="SM00174">
    <property type="entry name" value="RHO"/>
    <property type="match status" value="1"/>
</dbReference>
<dbReference type="SUPFAM" id="SSF52540">
    <property type="entry name" value="P-loop containing nucleoside triphosphate hydrolases"/>
    <property type="match status" value="1"/>
</dbReference>
<dbReference type="PROSITE" id="PS51421">
    <property type="entry name" value="RAS"/>
    <property type="match status" value="1"/>
</dbReference>
<dbReference type="FunFam" id="3.40.50.300:FF:000983">
    <property type="entry name" value="Rho family GTPase"/>
    <property type="match status" value="1"/>
</dbReference>
<dbReference type="EMBL" id="MDYQ01000092">
    <property type="protein sequence ID" value="PRP83007.1"/>
    <property type="molecule type" value="Genomic_DNA"/>
</dbReference>
<keyword evidence="9" id="KW-0636">Prenylation</keyword>
<evidence type="ECO:0000256" key="9">
    <source>
        <dbReference type="ARBA" id="ARBA00023289"/>
    </source>
</evidence>
<keyword evidence="6" id="KW-0342">GTP-binding</keyword>
<dbReference type="PROSITE" id="PS51420">
    <property type="entry name" value="RHO"/>
    <property type="match status" value="1"/>
</dbReference>
<evidence type="ECO:0000313" key="11">
    <source>
        <dbReference type="EMBL" id="PRP83007.1"/>
    </source>
</evidence>
<dbReference type="PRINTS" id="PR00449">
    <property type="entry name" value="RASTRNSFRMNG"/>
</dbReference>
<accession>A0A2P6NGB7</accession>
<dbReference type="NCBIfam" id="TIGR00231">
    <property type="entry name" value="small_GTP"/>
    <property type="match status" value="1"/>
</dbReference>